<comment type="caution">
    <text evidence="1">The sequence shown here is derived from an EMBL/GenBank/DDBJ whole genome shotgun (WGS) entry which is preliminary data.</text>
</comment>
<dbReference type="AlphaFoldDB" id="A0A0G1X068"/>
<evidence type="ECO:0000313" key="1">
    <source>
        <dbReference type="EMBL" id="KKU87835.1"/>
    </source>
</evidence>
<evidence type="ECO:0008006" key="3">
    <source>
        <dbReference type="Google" id="ProtNLM"/>
    </source>
</evidence>
<reference evidence="1 2" key="1">
    <citation type="journal article" date="2015" name="Nature">
        <title>rRNA introns, odd ribosomes, and small enigmatic genomes across a large radiation of phyla.</title>
        <authorList>
            <person name="Brown C.T."/>
            <person name="Hug L.A."/>
            <person name="Thomas B.C."/>
            <person name="Sharon I."/>
            <person name="Castelle C.J."/>
            <person name="Singh A."/>
            <person name="Wilkins M.J."/>
            <person name="Williams K.H."/>
            <person name="Banfield J.F."/>
        </authorList>
    </citation>
    <scope>NUCLEOTIDE SEQUENCE [LARGE SCALE GENOMIC DNA]</scope>
</reference>
<evidence type="ECO:0000313" key="2">
    <source>
        <dbReference type="Proteomes" id="UP000034772"/>
    </source>
</evidence>
<organism evidence="1 2">
    <name type="scientific">Candidatus Beckwithbacteria bacterium GW2011_GWC2_47_9</name>
    <dbReference type="NCBI Taxonomy" id="1618373"/>
    <lineage>
        <taxon>Bacteria</taxon>
        <taxon>Candidatus Beckwithiibacteriota</taxon>
    </lineage>
</organism>
<dbReference type="EMBL" id="LCOZ01000008">
    <property type="protein sequence ID" value="KKU87835.1"/>
    <property type="molecule type" value="Genomic_DNA"/>
</dbReference>
<protein>
    <recommendedName>
        <fullName evidence="3">Transcriptional regulator, AbiEi antitoxin, Type IV TA system</fullName>
    </recommendedName>
</protein>
<name>A0A0G1X068_9BACT</name>
<dbReference type="Proteomes" id="UP000034772">
    <property type="component" value="Unassembled WGS sequence"/>
</dbReference>
<proteinExistence type="predicted"/>
<sequence>MYGISGIKERDKLEQLPIFNKKTAAILIGKTGNNLDKKIERLLKEGYLVNLKKGWYVSKPFLDKQSNLKSFTEYLANKLRTPSYLSLEYVLSKYNLIPEEINIWTSVTTKSTRFYENDLGVFSYKSIKDKLFMGYKETEVEGNQIYIANKTKALFDFLYLKRNLGENLVYELNEGLRFNWTVFSDKDLQEFSKYVQISNMDKMKQILKEIIKIKNAAG</sequence>
<gene>
    <name evidence="1" type="ORF">UY17_C0008G0003</name>
</gene>
<accession>A0A0G1X068</accession>